<keyword evidence="1" id="KW-0472">Membrane</keyword>
<dbReference type="OrthoDB" id="9789229at2"/>
<feature type="transmembrane region" description="Helical" evidence="1">
    <location>
        <begin position="115"/>
        <end position="134"/>
    </location>
</feature>
<dbReference type="RefSeq" id="WP_010077091.1">
    <property type="nucleotide sequence ID" value="NC_014393.1"/>
</dbReference>
<reference evidence="2 3" key="1">
    <citation type="submission" date="2010-08" db="EMBL/GenBank/DDBJ databases">
        <title>Complete sequence of Clostridium cellulovorans 743B.</title>
        <authorList>
            <consortium name="US DOE Joint Genome Institute"/>
            <person name="Lucas S."/>
            <person name="Copeland A."/>
            <person name="Lapidus A."/>
            <person name="Cheng J.-F."/>
            <person name="Bruce D."/>
            <person name="Goodwin L."/>
            <person name="Pitluck S."/>
            <person name="Chertkov O."/>
            <person name="Detter J.C."/>
            <person name="Han C."/>
            <person name="Tapia R."/>
            <person name="Land M."/>
            <person name="Hauser L."/>
            <person name="Chang Y.-J."/>
            <person name="Jeffries C."/>
            <person name="Kyrpides N."/>
            <person name="Ivanova N."/>
            <person name="Mikhailova N."/>
            <person name="Hemme C.L."/>
            <person name="Woyke T."/>
        </authorList>
    </citation>
    <scope>NUCLEOTIDE SEQUENCE [LARGE SCALE GENOMIC DNA]</scope>
    <source>
        <strain evidence="3">ATCC 35296 / DSM 3052 / OCM 3 / 743B</strain>
    </source>
</reference>
<keyword evidence="1" id="KW-1133">Transmembrane helix</keyword>
<feature type="transmembrane region" description="Helical" evidence="1">
    <location>
        <begin position="73"/>
        <end position="94"/>
    </location>
</feature>
<feature type="transmembrane region" description="Helical" evidence="1">
    <location>
        <begin position="15"/>
        <end position="36"/>
    </location>
</feature>
<evidence type="ECO:0000313" key="2">
    <source>
        <dbReference type="EMBL" id="ADL51690.1"/>
    </source>
</evidence>
<dbReference type="STRING" id="573061.Clocel_1946"/>
<dbReference type="KEGG" id="ccb:Clocel_1946"/>
<evidence type="ECO:0000313" key="3">
    <source>
        <dbReference type="Proteomes" id="UP000002730"/>
    </source>
</evidence>
<dbReference type="InterPro" id="IPR010540">
    <property type="entry name" value="CmpB_TMEM229"/>
</dbReference>
<keyword evidence="1" id="KW-0812">Transmembrane</keyword>
<dbReference type="EMBL" id="CP002160">
    <property type="protein sequence ID" value="ADL51690.1"/>
    <property type="molecule type" value="Genomic_DNA"/>
</dbReference>
<evidence type="ECO:0000256" key="1">
    <source>
        <dbReference type="SAM" id="Phobius"/>
    </source>
</evidence>
<evidence type="ECO:0008006" key="4">
    <source>
        <dbReference type="Google" id="ProtNLM"/>
    </source>
</evidence>
<dbReference type="Pfam" id="PF06541">
    <property type="entry name" value="ABC_trans_CmpB"/>
    <property type="match status" value="1"/>
</dbReference>
<sequence>MKLIMTNFNVDYYEIIYFFFIYAFMGWITEVIYAYYKNRCFINRGFLFGPLCPIYGTGAIMIIGFLYPVKNLYFTFLIGTILVSILEYIVGFILETMFNSKWWDYSDNKFNIHGRVCLGFSLLWGLAIVILVTVVHPRIETIIDGIPKNIGNVFLLGLVIYFLLDCTLTIISLVNLKARFVKLTNLYQEAKENYSEMLSVSKEKYSERFNSSKESLLSRLPNVDGVISNSKAKYVEIVNNSKETILSKLPHVHVEEVLKEFKEKYDKVVGEFNFNHKRLLRAYPAINPKKFEELIKELKEKLDKKI</sequence>
<dbReference type="AlphaFoldDB" id="D9SLV9"/>
<organism evidence="2 3">
    <name type="scientific">Clostridium cellulovorans (strain ATCC 35296 / DSM 3052 / OCM 3 / 743B)</name>
    <dbReference type="NCBI Taxonomy" id="573061"/>
    <lineage>
        <taxon>Bacteria</taxon>
        <taxon>Bacillati</taxon>
        <taxon>Bacillota</taxon>
        <taxon>Clostridia</taxon>
        <taxon>Eubacteriales</taxon>
        <taxon>Clostridiaceae</taxon>
        <taxon>Clostridium</taxon>
    </lineage>
</organism>
<gene>
    <name evidence="2" type="ordered locus">Clocel_1946</name>
</gene>
<accession>D9SLV9</accession>
<dbReference type="eggNOG" id="COG4905">
    <property type="taxonomic scope" value="Bacteria"/>
</dbReference>
<name>D9SLV9_CLOC7</name>
<proteinExistence type="predicted"/>
<keyword evidence="3" id="KW-1185">Reference proteome</keyword>
<dbReference type="Proteomes" id="UP000002730">
    <property type="component" value="Chromosome"/>
</dbReference>
<dbReference type="HOGENOM" id="CLU_055257_2_0_9"/>
<protein>
    <recommendedName>
        <fullName evidence="4">ABC transporter permease</fullName>
    </recommendedName>
</protein>
<feature type="transmembrane region" description="Helical" evidence="1">
    <location>
        <begin position="48"/>
        <end position="67"/>
    </location>
</feature>
<feature type="transmembrane region" description="Helical" evidence="1">
    <location>
        <begin position="154"/>
        <end position="176"/>
    </location>
</feature>